<sequence length="253" mass="28467">MRRRRRTVVVAAVVLALTAGLVAWLAWPAQRADEDRAETPVIKELLNDKPPTMILNALNYRTLYPPGYVDYDWSKRESKPADYDRDREYESTSAPPDCEGNPLFDAEFDLFLGRFADDAYEYPIHLWMFPVDDPGGNADDARGFSVSIFPAPNPASLSEFKEWFDRCRGATITTTVTKFGQVVDRTTRTQELGYTDAPASVADDSLALTREGRELCHFYGLTRGMIVSVECPPTQADAGAQLFRTVVQRIRDI</sequence>
<dbReference type="Proteomes" id="UP000325690">
    <property type="component" value="Unassembled WGS sequence"/>
</dbReference>
<keyword evidence="2" id="KW-1185">Reference proteome</keyword>
<comment type="caution">
    <text evidence="1">The sequence shown here is derived from an EMBL/GenBank/DDBJ whole genome shotgun (WGS) entry which is preliminary data.</text>
</comment>
<evidence type="ECO:0008006" key="3">
    <source>
        <dbReference type="Google" id="ProtNLM"/>
    </source>
</evidence>
<proteinExistence type="predicted"/>
<gene>
    <name evidence="1" type="ORF">MPHL21000_00445</name>
</gene>
<name>A0A5N5VDI4_MYCPH</name>
<dbReference type="EMBL" id="ANBP01000001">
    <property type="protein sequence ID" value="KAB7760023.1"/>
    <property type="molecule type" value="Genomic_DNA"/>
</dbReference>
<evidence type="ECO:0000313" key="2">
    <source>
        <dbReference type="Proteomes" id="UP000325690"/>
    </source>
</evidence>
<accession>A0A5N5VDI4</accession>
<reference evidence="1 2" key="1">
    <citation type="submission" date="2012-10" db="EMBL/GenBank/DDBJ databases">
        <title>The draft sequence of the Mycobacterium pheli genome.</title>
        <authorList>
            <person name="Pettersson B.M.F."/>
            <person name="Das S."/>
            <person name="Dasgupta S."/>
            <person name="Bhattacharya A."/>
            <person name="Kirsebom L.A."/>
        </authorList>
    </citation>
    <scope>NUCLEOTIDE SEQUENCE [LARGE SCALE GENOMIC DNA]</scope>
    <source>
        <strain evidence="1 2">CCUG 21000</strain>
    </source>
</reference>
<evidence type="ECO:0000313" key="1">
    <source>
        <dbReference type="EMBL" id="KAB7760023.1"/>
    </source>
</evidence>
<organism evidence="1 2">
    <name type="scientific">Mycolicibacterium phlei DSM 43239 = CCUG 21000</name>
    <dbReference type="NCBI Taxonomy" id="1226750"/>
    <lineage>
        <taxon>Bacteria</taxon>
        <taxon>Bacillati</taxon>
        <taxon>Actinomycetota</taxon>
        <taxon>Actinomycetes</taxon>
        <taxon>Mycobacteriales</taxon>
        <taxon>Mycobacteriaceae</taxon>
        <taxon>Mycolicibacterium</taxon>
    </lineage>
</organism>
<protein>
    <recommendedName>
        <fullName evidence="3">PknH-like extracellular domain-containing protein</fullName>
    </recommendedName>
</protein>
<dbReference type="AlphaFoldDB" id="A0A5N5VDI4"/>